<protein>
    <recommendedName>
        <fullName evidence="3">DUF1127 domain-containing protein</fullName>
    </recommendedName>
</protein>
<dbReference type="Proteomes" id="UP001081283">
    <property type="component" value="Unassembled WGS sequence"/>
</dbReference>
<dbReference type="RefSeq" id="WP_267613788.1">
    <property type="nucleotide sequence ID" value="NZ_JAOVZQ010000001.1"/>
</dbReference>
<gene>
    <name evidence="1" type="ORF">OEG82_18165</name>
</gene>
<proteinExistence type="predicted"/>
<evidence type="ECO:0008006" key="3">
    <source>
        <dbReference type="Google" id="ProtNLM"/>
    </source>
</evidence>
<reference evidence="1" key="1">
    <citation type="submission" date="2022-10" db="EMBL/GenBank/DDBJ databases">
        <title>Hoeflea sp. J2-29, isolated from marine algae.</title>
        <authorList>
            <person name="Kristyanto S."/>
            <person name="Kim J.M."/>
            <person name="Jeon C.O."/>
        </authorList>
    </citation>
    <scope>NUCLEOTIDE SEQUENCE</scope>
    <source>
        <strain evidence="1">J2-29</strain>
    </source>
</reference>
<organism evidence="1 2">
    <name type="scientific">Hoeflea ulvae</name>
    <dbReference type="NCBI Taxonomy" id="2983764"/>
    <lineage>
        <taxon>Bacteria</taxon>
        <taxon>Pseudomonadati</taxon>
        <taxon>Pseudomonadota</taxon>
        <taxon>Alphaproteobacteria</taxon>
        <taxon>Hyphomicrobiales</taxon>
        <taxon>Rhizobiaceae</taxon>
        <taxon>Hoeflea</taxon>
    </lineage>
</organism>
<evidence type="ECO:0000313" key="1">
    <source>
        <dbReference type="EMBL" id="MCY0095927.1"/>
    </source>
</evidence>
<accession>A0ABT3YJX1</accession>
<name>A0ABT3YJX1_9HYPH</name>
<sequence>MFGFTQILRHARQWQADRKRTAMQAMFEKLPLELQKDIGWPAARDLGRPRTARHDVHARPTLL</sequence>
<dbReference type="EMBL" id="JAOVZQ010000001">
    <property type="protein sequence ID" value="MCY0095927.1"/>
    <property type="molecule type" value="Genomic_DNA"/>
</dbReference>
<evidence type="ECO:0000313" key="2">
    <source>
        <dbReference type="Proteomes" id="UP001081283"/>
    </source>
</evidence>
<comment type="caution">
    <text evidence="1">The sequence shown here is derived from an EMBL/GenBank/DDBJ whole genome shotgun (WGS) entry which is preliminary data.</text>
</comment>
<keyword evidence="2" id="KW-1185">Reference proteome</keyword>